<dbReference type="STRING" id="1423781.FD06_GL000320"/>
<dbReference type="AlphaFoldDB" id="A0A0R2AM60"/>
<dbReference type="PANTHER" id="PTHR40078">
    <property type="entry name" value="INTEGRAL MEMBRANE PROTEIN-RELATED"/>
    <property type="match status" value="1"/>
</dbReference>
<protein>
    <recommendedName>
        <fullName evidence="4">Integral membrane protein</fullName>
    </recommendedName>
</protein>
<proteinExistence type="predicted"/>
<feature type="transmembrane region" description="Helical" evidence="1">
    <location>
        <begin position="119"/>
        <end position="141"/>
    </location>
</feature>
<gene>
    <name evidence="2" type="ORF">FD06_GL000320</name>
</gene>
<sequence length="313" mass="35095">MILFLINNMNNEDKNTENKSYNFINILLRSAMSFVGIAVLSMGAVFLQKAGLGMDPFTAMNIGFSNSLHMPLGTFQLMMNAVLFIIIFIFDRKQIGIGTILNMVLVGYEIQWFSNIYDILIHINLNPFVMIVDVVAGLLLFSLGTSLYMSLSLGSAPYDAIAPIISSHVNLKYKYIRSLQDIVFMVIALMGHGAVGIITIVVAFFAGPLINYWNTHISQQLVYHIKHFSTHPTAKNAGSGIVGLGKVSLMVITRAYEQTTYVKQHLSGYSDQELFDVLKHSEESLNRNEYLRKDLISRISSIKGEIKRRNLNN</sequence>
<reference evidence="2 3" key="1">
    <citation type="journal article" date="2015" name="Genome Announc.">
        <title>Expanding the biotechnology potential of lactobacilli through comparative genomics of 213 strains and associated genera.</title>
        <authorList>
            <person name="Sun Z."/>
            <person name="Harris H.M."/>
            <person name="McCann A."/>
            <person name="Guo C."/>
            <person name="Argimon S."/>
            <person name="Zhang W."/>
            <person name="Yang X."/>
            <person name="Jeffery I.B."/>
            <person name="Cooney J.C."/>
            <person name="Kagawa T.F."/>
            <person name="Liu W."/>
            <person name="Song Y."/>
            <person name="Salvetti E."/>
            <person name="Wrobel A."/>
            <person name="Rasinkangas P."/>
            <person name="Parkhill J."/>
            <person name="Rea M.C."/>
            <person name="O'Sullivan O."/>
            <person name="Ritari J."/>
            <person name="Douillard F.P."/>
            <person name="Paul Ross R."/>
            <person name="Yang R."/>
            <person name="Briner A.E."/>
            <person name="Felis G.E."/>
            <person name="de Vos W.M."/>
            <person name="Barrangou R."/>
            <person name="Klaenhammer T.R."/>
            <person name="Caufield P.W."/>
            <person name="Cui Y."/>
            <person name="Zhang H."/>
            <person name="O'Toole P.W."/>
        </authorList>
    </citation>
    <scope>NUCLEOTIDE SEQUENCE [LARGE SCALE GENOMIC DNA]</scope>
    <source>
        <strain evidence="2 3">DSM 23829</strain>
    </source>
</reference>
<feature type="transmembrane region" description="Helical" evidence="1">
    <location>
        <begin position="68"/>
        <end position="90"/>
    </location>
</feature>
<comment type="caution">
    <text evidence="2">The sequence shown here is derived from an EMBL/GenBank/DDBJ whole genome shotgun (WGS) entry which is preliminary data.</text>
</comment>
<name>A0A0R2AM60_9LACO</name>
<dbReference type="InterPro" id="IPR038750">
    <property type="entry name" value="YczE/YyaS-like"/>
</dbReference>
<dbReference type="EMBL" id="AYYQ01000033">
    <property type="protein sequence ID" value="KRM67959.1"/>
    <property type="molecule type" value="Genomic_DNA"/>
</dbReference>
<keyword evidence="1" id="KW-1133">Transmembrane helix</keyword>
<evidence type="ECO:0000313" key="3">
    <source>
        <dbReference type="Proteomes" id="UP000052012"/>
    </source>
</evidence>
<accession>A0A0R2AM60</accession>
<keyword evidence="1" id="KW-0812">Transmembrane</keyword>
<organism evidence="2 3">
    <name type="scientific">Apilactobacillus ozensis DSM 23829 = JCM 17196</name>
    <dbReference type="NCBI Taxonomy" id="1423781"/>
    <lineage>
        <taxon>Bacteria</taxon>
        <taxon>Bacillati</taxon>
        <taxon>Bacillota</taxon>
        <taxon>Bacilli</taxon>
        <taxon>Lactobacillales</taxon>
        <taxon>Lactobacillaceae</taxon>
        <taxon>Apilactobacillus</taxon>
    </lineage>
</organism>
<dbReference type="PATRIC" id="fig|1423781.4.peg.326"/>
<evidence type="ECO:0008006" key="4">
    <source>
        <dbReference type="Google" id="ProtNLM"/>
    </source>
</evidence>
<evidence type="ECO:0000313" key="2">
    <source>
        <dbReference type="EMBL" id="KRM67959.1"/>
    </source>
</evidence>
<dbReference type="Pfam" id="PF19700">
    <property type="entry name" value="DUF6198"/>
    <property type="match status" value="1"/>
</dbReference>
<keyword evidence="3" id="KW-1185">Reference proteome</keyword>
<dbReference type="PANTHER" id="PTHR40078:SF1">
    <property type="entry name" value="INTEGRAL MEMBRANE PROTEIN"/>
    <property type="match status" value="1"/>
</dbReference>
<keyword evidence="1" id="KW-0472">Membrane</keyword>
<evidence type="ECO:0000256" key="1">
    <source>
        <dbReference type="SAM" id="Phobius"/>
    </source>
</evidence>
<feature type="transmembrane region" description="Helical" evidence="1">
    <location>
        <begin position="95"/>
        <end position="113"/>
    </location>
</feature>
<feature type="transmembrane region" description="Helical" evidence="1">
    <location>
        <begin position="182"/>
        <end position="206"/>
    </location>
</feature>
<feature type="transmembrane region" description="Helical" evidence="1">
    <location>
        <begin position="26"/>
        <end position="48"/>
    </location>
</feature>
<dbReference type="Proteomes" id="UP000052012">
    <property type="component" value="Unassembled WGS sequence"/>
</dbReference>